<dbReference type="AlphaFoldDB" id="A0A0F7SSL4"/>
<sequence length="372" mass="41206">MVSRAKISKKRTKRQVQDRLHQAQTEHTPSTSSHPQYPVYNPSTHRHRSSSPPSSPDRSNELNELSIQGYEAEILNNPALARDVDARQVVDPQGRSTGKLLKVLIDEAAASDEGIWADRFSYLHILPAFHSSSSQPRPPSSPSASSSTAGWSDLPSDAEDTFFFSGSEGENYEHDKKRRKLDALRGGRLAALEDERKKDGLLEGQIEDVWGLSDEEPPESIAILMEHTSKSLQASPNPNVLELRILTNHGSDPRFAFFRGRWRKRWEAFKAAAKKPPPPVVSVDGVSKGGLGLLGGYGSDEDDDSDASSSGSERKGPGKMRENDEIRSLDESSKEDKVRIGEEDKDSAAEEEAKRRRRERAKAWAASRKVTS</sequence>
<evidence type="ECO:0000313" key="2">
    <source>
        <dbReference type="EMBL" id="CED83053.1"/>
    </source>
</evidence>
<dbReference type="EMBL" id="LN483142">
    <property type="protein sequence ID" value="CED83053.1"/>
    <property type="molecule type" value="Genomic_DNA"/>
</dbReference>
<feature type="compositionally biased region" description="Gly residues" evidence="1">
    <location>
        <begin position="287"/>
        <end position="298"/>
    </location>
</feature>
<name>A0A0F7SSL4_PHARH</name>
<feature type="compositionally biased region" description="Low complexity" evidence="1">
    <location>
        <begin position="363"/>
        <end position="372"/>
    </location>
</feature>
<proteinExistence type="predicted"/>
<feature type="region of interest" description="Disordered" evidence="1">
    <location>
        <begin position="270"/>
        <end position="372"/>
    </location>
</feature>
<feature type="region of interest" description="Disordered" evidence="1">
    <location>
        <begin position="130"/>
        <end position="152"/>
    </location>
</feature>
<accession>A0A0F7SSL4</accession>
<organism evidence="2">
    <name type="scientific">Phaffia rhodozyma</name>
    <name type="common">Yeast</name>
    <name type="synonym">Xanthophyllomyces dendrorhous</name>
    <dbReference type="NCBI Taxonomy" id="264483"/>
    <lineage>
        <taxon>Eukaryota</taxon>
        <taxon>Fungi</taxon>
        <taxon>Dikarya</taxon>
        <taxon>Basidiomycota</taxon>
        <taxon>Agaricomycotina</taxon>
        <taxon>Tremellomycetes</taxon>
        <taxon>Cystofilobasidiales</taxon>
        <taxon>Mrakiaceae</taxon>
        <taxon>Phaffia</taxon>
    </lineage>
</organism>
<evidence type="ECO:0000256" key="1">
    <source>
        <dbReference type="SAM" id="MobiDB-lite"/>
    </source>
</evidence>
<feature type="compositionally biased region" description="Basic and acidic residues" evidence="1">
    <location>
        <begin position="312"/>
        <end position="354"/>
    </location>
</feature>
<feature type="compositionally biased region" description="Polar residues" evidence="1">
    <location>
        <begin position="22"/>
        <end position="35"/>
    </location>
</feature>
<feature type="compositionally biased region" description="Basic residues" evidence="1">
    <location>
        <begin position="1"/>
        <end position="14"/>
    </location>
</feature>
<reference evidence="2" key="1">
    <citation type="submission" date="2014-08" db="EMBL/GenBank/DDBJ databases">
        <authorList>
            <person name="Sharma Rahul"/>
            <person name="Thines Marco"/>
        </authorList>
    </citation>
    <scope>NUCLEOTIDE SEQUENCE</scope>
</reference>
<feature type="region of interest" description="Disordered" evidence="1">
    <location>
        <begin position="1"/>
        <end position="61"/>
    </location>
</feature>
<protein>
    <submittedName>
        <fullName evidence="2">Uncharacterized protein</fullName>
    </submittedName>
</protein>